<keyword evidence="13" id="KW-1185">Reference proteome</keyword>
<evidence type="ECO:0000256" key="6">
    <source>
        <dbReference type="ARBA" id="ARBA00013779"/>
    </source>
</evidence>
<dbReference type="NCBIfam" id="TIGR00167">
    <property type="entry name" value="cbbA"/>
    <property type="match status" value="1"/>
</dbReference>
<evidence type="ECO:0000256" key="4">
    <source>
        <dbReference type="ARBA" id="ARBA00005812"/>
    </source>
</evidence>
<keyword evidence="8 11" id="KW-0862">Zinc</keyword>
<evidence type="ECO:0000256" key="1">
    <source>
        <dbReference type="ARBA" id="ARBA00000441"/>
    </source>
</evidence>
<dbReference type="InterPro" id="IPR013785">
    <property type="entry name" value="Aldolase_TIM"/>
</dbReference>
<dbReference type="PIRSF" id="PIRSF001359">
    <property type="entry name" value="F_bP_aldolase_II"/>
    <property type="match status" value="1"/>
</dbReference>
<dbReference type="Pfam" id="PF01116">
    <property type="entry name" value="F_bP_aldolase"/>
    <property type="match status" value="1"/>
</dbReference>
<organism evidence="12 13">
    <name type="scientific">Arthrobacter silviterrae</name>
    <dbReference type="NCBI Taxonomy" id="2026658"/>
    <lineage>
        <taxon>Bacteria</taxon>
        <taxon>Bacillati</taxon>
        <taxon>Actinomycetota</taxon>
        <taxon>Actinomycetes</taxon>
        <taxon>Micrococcales</taxon>
        <taxon>Micrococcaceae</taxon>
        <taxon>Arthrobacter</taxon>
    </lineage>
</organism>
<evidence type="ECO:0000256" key="10">
    <source>
        <dbReference type="ARBA" id="ARBA00023239"/>
    </source>
</evidence>
<dbReference type="SUPFAM" id="SSF51569">
    <property type="entry name" value="Aldolase"/>
    <property type="match status" value="1"/>
</dbReference>
<keyword evidence="7 11" id="KW-0479">Metal-binding</keyword>
<dbReference type="NCBIfam" id="TIGR01520">
    <property type="entry name" value="FruBisAldo_II_A"/>
    <property type="match status" value="1"/>
</dbReference>
<evidence type="ECO:0000256" key="5">
    <source>
        <dbReference type="ARBA" id="ARBA00013068"/>
    </source>
</evidence>
<proteinExistence type="inferred from homology"/>
<keyword evidence="9 11" id="KW-0324">Glycolysis</keyword>
<dbReference type="InterPro" id="IPR000771">
    <property type="entry name" value="FBA_II"/>
</dbReference>
<evidence type="ECO:0000313" key="13">
    <source>
        <dbReference type="Proteomes" id="UP000479226"/>
    </source>
</evidence>
<name>A0ABX0DAZ6_9MICC</name>
<evidence type="ECO:0000256" key="11">
    <source>
        <dbReference type="RuleBase" id="RU366023"/>
    </source>
</evidence>
<evidence type="ECO:0000256" key="9">
    <source>
        <dbReference type="ARBA" id="ARBA00023152"/>
    </source>
</evidence>
<gene>
    <name evidence="12" type="primary">fbaA</name>
    <name evidence="12" type="ORF">G6N77_11545</name>
</gene>
<evidence type="ECO:0000256" key="8">
    <source>
        <dbReference type="ARBA" id="ARBA00022833"/>
    </source>
</evidence>
<comment type="catalytic activity">
    <reaction evidence="1 11">
        <text>beta-D-fructose 1,6-bisphosphate = D-glyceraldehyde 3-phosphate + dihydroxyacetone phosphate</text>
        <dbReference type="Rhea" id="RHEA:14729"/>
        <dbReference type="ChEBI" id="CHEBI:32966"/>
        <dbReference type="ChEBI" id="CHEBI:57642"/>
        <dbReference type="ChEBI" id="CHEBI:59776"/>
        <dbReference type="EC" id="4.1.2.13"/>
    </reaction>
</comment>
<evidence type="ECO:0000313" key="12">
    <source>
        <dbReference type="EMBL" id="NGN84089.1"/>
    </source>
</evidence>
<accession>A0ABX0DAZ6</accession>
<dbReference type="EC" id="4.1.2.13" evidence="5 11"/>
<comment type="pathway">
    <text evidence="3 11">Carbohydrate degradation; glycolysis; D-glyceraldehyde 3-phosphate and glycerone phosphate from D-glucose: step 4/4.</text>
</comment>
<comment type="cofactor">
    <cofactor evidence="11">
        <name>Zn(2+)</name>
        <dbReference type="ChEBI" id="CHEBI:29105"/>
    </cofactor>
    <text evidence="11">Binds 2 Zn(2+) ions per subunit. One is catalytic and the other provides a structural contribution.</text>
</comment>
<dbReference type="Proteomes" id="UP000479226">
    <property type="component" value="Unassembled WGS sequence"/>
</dbReference>
<comment type="function">
    <text evidence="2 11">Catalyzes the aldol condensation of dihydroxyacetone phosphate (DHAP or glycerone-phosphate) with glyceraldehyde 3-phosphate (G3P) to form fructose 1,6-bisphosphate (FBP) in gluconeogenesis and the reverse reaction in glycolysis.</text>
</comment>
<dbReference type="Gene3D" id="3.20.20.70">
    <property type="entry name" value="Aldolase class I"/>
    <property type="match status" value="1"/>
</dbReference>
<sequence length="339" mass="36353">MPIATPDEYAHMLDTAKAAGFAYPAINVTSSQTLNAALRGFAEAESDGIIQVSVGTAQYLSGAANHRLAGSLALAAYAHEVACHYSVRIALHTDHCPEGNLEDWVLPLLDHSIRRVKGGQLPLYQSHMWDGSALPLGRNLEVARRLLELSQQARTILEVEVGVVGGEEDGVEGAMDERLYTTIDDARRLVGELGTGAQGRYLAALTFGNVHGAYEPGHVKLRPALLGEIQAALADQTGIDRPLDLVFHGGSGSTADEIRQAVGHGVVKMNIDSDTQYAFTRSIAGYMLSRYDQVLKLDGEVGVKKSYDPRSWGKPAEQAMAGRVVDAAQQLGSAGRRLK</sequence>
<dbReference type="NCBIfam" id="NF006628">
    <property type="entry name" value="PRK09197.1"/>
    <property type="match status" value="1"/>
</dbReference>
<dbReference type="GO" id="GO:0004332">
    <property type="term" value="F:fructose-bisphosphate aldolase activity"/>
    <property type="evidence" value="ECO:0007669"/>
    <property type="project" value="UniProtKB-EC"/>
</dbReference>
<dbReference type="InterPro" id="IPR006411">
    <property type="entry name" value="Fruct_bisP_bact"/>
</dbReference>
<comment type="similarity">
    <text evidence="4 11">Belongs to the class II fructose-bisphosphate aldolase family.</text>
</comment>
<comment type="caution">
    <text evidence="12">The sequence shown here is derived from an EMBL/GenBank/DDBJ whole genome shotgun (WGS) entry which is preliminary data.</text>
</comment>
<evidence type="ECO:0000256" key="2">
    <source>
        <dbReference type="ARBA" id="ARBA00002181"/>
    </source>
</evidence>
<reference evidence="12 13" key="1">
    <citation type="submission" date="2020-02" db="EMBL/GenBank/DDBJ databases">
        <title>Genome sequence of the type strain DSM 27180 of Arthrobacter silviterrae.</title>
        <authorList>
            <person name="Gao J."/>
            <person name="Sun J."/>
        </authorList>
    </citation>
    <scope>NUCLEOTIDE SEQUENCE [LARGE SCALE GENOMIC DNA]</scope>
    <source>
        <strain evidence="12 13">DSM 27180</strain>
    </source>
</reference>
<evidence type="ECO:0000256" key="3">
    <source>
        <dbReference type="ARBA" id="ARBA00004714"/>
    </source>
</evidence>
<dbReference type="RefSeq" id="WP_165182320.1">
    <property type="nucleotide sequence ID" value="NZ_JAAKZI010000019.1"/>
</dbReference>
<dbReference type="PROSITE" id="PS00806">
    <property type="entry name" value="ALDOLASE_CLASS_II_2"/>
    <property type="match status" value="1"/>
</dbReference>
<dbReference type="PANTHER" id="PTHR30559:SF0">
    <property type="entry name" value="FRUCTOSE-BISPHOSPHATE ALDOLASE"/>
    <property type="match status" value="1"/>
</dbReference>
<protein>
    <recommendedName>
        <fullName evidence="6 11">Fructose-bisphosphate aldolase</fullName>
        <shortName evidence="11">FBP aldolase</shortName>
        <ecNumber evidence="5 11">4.1.2.13</ecNumber>
    </recommendedName>
</protein>
<dbReference type="EMBL" id="JAAKZI010000019">
    <property type="protein sequence ID" value="NGN84089.1"/>
    <property type="molecule type" value="Genomic_DNA"/>
</dbReference>
<keyword evidence="10 11" id="KW-0456">Lyase</keyword>
<dbReference type="PANTHER" id="PTHR30559">
    <property type="entry name" value="FRUCTOSE-BISPHOSPHATE ALDOLASE CLASS 2"/>
    <property type="match status" value="1"/>
</dbReference>
<evidence type="ECO:0000256" key="7">
    <source>
        <dbReference type="ARBA" id="ARBA00022723"/>
    </source>
</evidence>